<feature type="transmembrane region" description="Helical" evidence="5">
    <location>
        <begin position="158"/>
        <end position="186"/>
    </location>
</feature>
<dbReference type="GO" id="GO:0016020">
    <property type="term" value="C:membrane"/>
    <property type="evidence" value="ECO:0007669"/>
    <property type="project" value="UniProtKB-SubCell"/>
</dbReference>
<dbReference type="KEGG" id="dvn:HQ394_16070"/>
<feature type="domain" description="O-antigen ligase-related" evidence="6">
    <location>
        <begin position="258"/>
        <end position="396"/>
    </location>
</feature>
<evidence type="ECO:0000256" key="5">
    <source>
        <dbReference type="SAM" id="Phobius"/>
    </source>
</evidence>
<evidence type="ECO:0000256" key="1">
    <source>
        <dbReference type="ARBA" id="ARBA00004141"/>
    </source>
</evidence>
<feature type="transmembrane region" description="Helical" evidence="5">
    <location>
        <begin position="388"/>
        <end position="411"/>
    </location>
</feature>
<feature type="transmembrane region" description="Helical" evidence="5">
    <location>
        <begin position="126"/>
        <end position="146"/>
    </location>
</feature>
<keyword evidence="3 5" id="KW-1133">Transmembrane helix</keyword>
<dbReference type="InterPro" id="IPR007016">
    <property type="entry name" value="O-antigen_ligase-rel_domated"/>
</dbReference>
<keyword evidence="8" id="KW-1185">Reference proteome</keyword>
<keyword evidence="2 5" id="KW-0812">Transmembrane</keyword>
<dbReference type="EMBL" id="CP053923">
    <property type="protein sequence ID" value="QNT70568.1"/>
    <property type="molecule type" value="Genomic_DNA"/>
</dbReference>
<feature type="transmembrane region" description="Helical" evidence="5">
    <location>
        <begin position="443"/>
        <end position="462"/>
    </location>
</feature>
<dbReference type="GO" id="GO:0016874">
    <property type="term" value="F:ligase activity"/>
    <property type="evidence" value="ECO:0007669"/>
    <property type="project" value="UniProtKB-KW"/>
</dbReference>
<feature type="transmembrane region" description="Helical" evidence="5">
    <location>
        <begin position="250"/>
        <end position="267"/>
    </location>
</feature>
<dbReference type="PANTHER" id="PTHR37422:SF23">
    <property type="entry name" value="TEICHURONIC ACID BIOSYNTHESIS PROTEIN TUAE"/>
    <property type="match status" value="1"/>
</dbReference>
<dbReference type="InterPro" id="IPR051533">
    <property type="entry name" value="WaaL-like"/>
</dbReference>
<feature type="transmembrane region" description="Helical" evidence="5">
    <location>
        <begin position="74"/>
        <end position="91"/>
    </location>
</feature>
<proteinExistence type="predicted"/>
<dbReference type="Pfam" id="PF04932">
    <property type="entry name" value="Wzy_C"/>
    <property type="match status" value="1"/>
</dbReference>
<organism evidence="7 8">
    <name type="scientific">Defluviicoccus vanus</name>
    <dbReference type="NCBI Taxonomy" id="111831"/>
    <lineage>
        <taxon>Bacteria</taxon>
        <taxon>Pseudomonadati</taxon>
        <taxon>Pseudomonadota</taxon>
        <taxon>Alphaproteobacteria</taxon>
        <taxon>Rhodospirillales</taxon>
        <taxon>Rhodospirillaceae</taxon>
        <taxon>Defluviicoccus</taxon>
    </lineage>
</organism>
<feature type="transmembrane region" description="Helical" evidence="5">
    <location>
        <begin position="206"/>
        <end position="230"/>
    </location>
</feature>
<evidence type="ECO:0000313" key="7">
    <source>
        <dbReference type="EMBL" id="QNT70568.1"/>
    </source>
</evidence>
<feature type="transmembrane region" description="Helical" evidence="5">
    <location>
        <begin position="19"/>
        <end position="35"/>
    </location>
</feature>
<reference evidence="7 8" key="1">
    <citation type="submission" date="2020-05" db="EMBL/GenBank/DDBJ databases">
        <title>Complete closed genome sequence of Defluviicoccus vanus.</title>
        <authorList>
            <person name="Bessarab I."/>
            <person name="Arumugam K."/>
            <person name="Maszenan A.M."/>
            <person name="Seviour R.J."/>
            <person name="Williams R.B."/>
        </authorList>
    </citation>
    <scope>NUCLEOTIDE SEQUENCE [LARGE SCALE GENOMIC DNA]</scope>
    <source>
        <strain evidence="7 8">Ben 114</strain>
    </source>
</reference>
<evidence type="ECO:0000259" key="6">
    <source>
        <dbReference type="Pfam" id="PF04932"/>
    </source>
</evidence>
<protein>
    <submittedName>
        <fullName evidence="7">O-antigen ligase family protein</fullName>
    </submittedName>
</protein>
<name>A0A7H1N4D2_9PROT</name>
<gene>
    <name evidence="7" type="ORF">HQ394_16070</name>
</gene>
<dbReference type="Proteomes" id="UP000516369">
    <property type="component" value="Chromosome"/>
</dbReference>
<evidence type="ECO:0000256" key="3">
    <source>
        <dbReference type="ARBA" id="ARBA00022989"/>
    </source>
</evidence>
<keyword evidence="4 5" id="KW-0472">Membrane</keyword>
<sequence length="471" mass="51297">MSETATETVVPAGRTDRPLLFWSLLAIITLAPLPLGCVDAWSWGLLACLVGLLLLLWAGAVASGRQSPAFGMRRVWPVVLLFTLVVLWAWLQTRSFTPAAWHHPLWALADSALTWTLPGSISIDPFQTVSAITRLLTYGGIFWLALQYGRRSSRAHRALVVLTYAGAIYALYGLIMYFLGLELILFFRKTAYVNDLTSTFVNRNSFATFAGLALVCATGLITVTVTKATLVQSSIAESLLRIIEAIAEKGWLLVVCWLTLLLALVLTHSRAGFFSTMLALGAFLVAAGMTRAVDRRLAIGLGGVTAMVLTLFLMFNGQQILVRLLETSVAEEERPLVYERVIAAIADSATIGSGYGTFEEVFRFYRTADILGTYTKAHSVYLENALELGLPAATALYGVLLSLAVICALGIRRRRRDAVYPCVGLAATVLVAVHSTVDFSLQIPAVAALYTFLMGIACAQCWSSRQPEDAW</sequence>
<dbReference type="PANTHER" id="PTHR37422">
    <property type="entry name" value="TEICHURONIC ACID BIOSYNTHESIS PROTEIN TUAE"/>
    <property type="match status" value="1"/>
</dbReference>
<feature type="transmembrane region" description="Helical" evidence="5">
    <location>
        <begin position="297"/>
        <end position="315"/>
    </location>
</feature>
<accession>A0A7H1N4D2</accession>
<evidence type="ECO:0000313" key="8">
    <source>
        <dbReference type="Proteomes" id="UP000516369"/>
    </source>
</evidence>
<feature type="transmembrane region" description="Helical" evidence="5">
    <location>
        <begin position="273"/>
        <end position="290"/>
    </location>
</feature>
<feature type="transmembrane region" description="Helical" evidence="5">
    <location>
        <begin position="418"/>
        <end position="437"/>
    </location>
</feature>
<evidence type="ECO:0000256" key="4">
    <source>
        <dbReference type="ARBA" id="ARBA00023136"/>
    </source>
</evidence>
<dbReference type="AlphaFoldDB" id="A0A7H1N4D2"/>
<comment type="subcellular location">
    <subcellularLocation>
        <location evidence="1">Membrane</location>
        <topology evidence="1">Multi-pass membrane protein</topology>
    </subcellularLocation>
</comment>
<evidence type="ECO:0000256" key="2">
    <source>
        <dbReference type="ARBA" id="ARBA00022692"/>
    </source>
</evidence>
<keyword evidence="7" id="KW-0436">Ligase</keyword>
<dbReference type="RefSeq" id="WP_190261047.1">
    <property type="nucleotide sequence ID" value="NZ_CP053923.1"/>
</dbReference>
<feature type="transmembrane region" description="Helical" evidence="5">
    <location>
        <begin position="41"/>
        <end position="62"/>
    </location>
</feature>